<evidence type="ECO:0000313" key="3">
    <source>
        <dbReference type="Proteomes" id="UP000281028"/>
    </source>
</evidence>
<dbReference type="AlphaFoldDB" id="A0A9Q5GV02"/>
<keyword evidence="3" id="KW-1185">Reference proteome</keyword>
<sequence>MTKKNSAIRRTAGMIILISGILLWLIVLNFVSFEQLFLSEAGGFTAITVLCLAMVGTGIYMFRSGRRDTSDIMVRAEKNTPVRITLAVIFMLLGAFLVLAGLMAFVGMNDKAAGRAAPEDFTQIMTISGTFLLLTGATLLWLGFRFTRPGKVRKRIELLGEEF</sequence>
<evidence type="ECO:0000256" key="1">
    <source>
        <dbReference type="SAM" id="Phobius"/>
    </source>
</evidence>
<dbReference type="Proteomes" id="UP000281028">
    <property type="component" value="Unassembled WGS sequence"/>
</dbReference>
<name>A0A9Q5GV02_9BACT</name>
<accession>A0A9Q5GV02</accession>
<protein>
    <submittedName>
        <fullName evidence="2">Uncharacterized protein</fullName>
    </submittedName>
</protein>
<feature type="transmembrane region" description="Helical" evidence="1">
    <location>
        <begin position="124"/>
        <end position="144"/>
    </location>
</feature>
<keyword evidence="1" id="KW-0472">Membrane</keyword>
<organism evidence="2 3">
    <name type="scientific">Chitinophaga solisilvae</name>
    <dbReference type="NCBI Taxonomy" id="1233460"/>
    <lineage>
        <taxon>Bacteria</taxon>
        <taxon>Pseudomonadati</taxon>
        <taxon>Bacteroidota</taxon>
        <taxon>Chitinophagia</taxon>
        <taxon>Chitinophagales</taxon>
        <taxon>Chitinophagaceae</taxon>
        <taxon>Chitinophaga</taxon>
    </lineage>
</organism>
<reference evidence="2" key="1">
    <citation type="submission" date="2020-05" db="EMBL/GenBank/DDBJ databases">
        <title>Chitinophaga laudate sp. nov., isolated from a tropical peat swamp.</title>
        <authorList>
            <person name="Goh C.B.S."/>
            <person name="Lee M.S."/>
            <person name="Parimannan S."/>
            <person name="Pasbakhsh P."/>
            <person name="Yule C.M."/>
            <person name="Rajandas H."/>
            <person name="Loke S."/>
            <person name="Croft L."/>
            <person name="Tan J.B.L."/>
        </authorList>
    </citation>
    <scope>NUCLEOTIDE SEQUENCE</scope>
    <source>
        <strain evidence="2">Mgbs1</strain>
    </source>
</reference>
<proteinExistence type="predicted"/>
<feature type="transmembrane region" description="Helical" evidence="1">
    <location>
        <begin position="82"/>
        <end position="104"/>
    </location>
</feature>
<evidence type="ECO:0000313" key="2">
    <source>
        <dbReference type="EMBL" id="NSL90576.1"/>
    </source>
</evidence>
<keyword evidence="1" id="KW-1133">Transmembrane helix</keyword>
<feature type="transmembrane region" description="Helical" evidence="1">
    <location>
        <begin position="43"/>
        <end position="62"/>
    </location>
</feature>
<comment type="caution">
    <text evidence="2">The sequence shown here is derived from an EMBL/GenBank/DDBJ whole genome shotgun (WGS) entry which is preliminary data.</text>
</comment>
<keyword evidence="1" id="KW-0812">Transmembrane</keyword>
<dbReference type="EMBL" id="RIAR02000001">
    <property type="protein sequence ID" value="NSL90576.1"/>
    <property type="molecule type" value="Genomic_DNA"/>
</dbReference>
<gene>
    <name evidence="2" type="ORF">ECE50_027375</name>
</gene>
<feature type="transmembrane region" description="Helical" evidence="1">
    <location>
        <begin position="12"/>
        <end position="31"/>
    </location>
</feature>